<evidence type="ECO:0000256" key="3">
    <source>
        <dbReference type="ARBA" id="ARBA00023125"/>
    </source>
</evidence>
<dbReference type="Gene3D" id="1.10.10.60">
    <property type="entry name" value="Homeodomain-like"/>
    <property type="match status" value="1"/>
</dbReference>
<feature type="domain" description="Sugar-binding" evidence="5">
    <location>
        <begin position="61"/>
        <end position="315"/>
    </location>
</feature>
<dbReference type="GO" id="GO:0006352">
    <property type="term" value="P:DNA-templated transcription initiation"/>
    <property type="evidence" value="ECO:0007669"/>
    <property type="project" value="InterPro"/>
</dbReference>
<keyword evidence="3" id="KW-0238">DNA-binding</keyword>
<dbReference type="GO" id="GO:0016987">
    <property type="term" value="F:sigma factor activity"/>
    <property type="evidence" value="ECO:0007669"/>
    <property type="project" value="InterPro"/>
</dbReference>
<dbReference type="KEGG" id="mmyr:MXMO3_03290"/>
<accession>A0A2R4MIT6</accession>
<evidence type="ECO:0000256" key="2">
    <source>
        <dbReference type="ARBA" id="ARBA00023015"/>
    </source>
</evidence>
<gene>
    <name evidence="7" type="ORF">MXMO3_03290</name>
</gene>
<dbReference type="PANTHER" id="PTHR34294">
    <property type="entry name" value="TRANSCRIPTIONAL REGULATOR-RELATED"/>
    <property type="match status" value="1"/>
</dbReference>
<keyword evidence="4" id="KW-0804">Transcription</keyword>
<dbReference type="InterPro" id="IPR037171">
    <property type="entry name" value="NagB/RpiA_transferase-like"/>
</dbReference>
<dbReference type="AlphaFoldDB" id="A0A2R4MIT6"/>
<dbReference type="InterPro" id="IPR051054">
    <property type="entry name" value="SorC_transcr_regulators"/>
</dbReference>
<sequence length="322" mass="34934">MKNKEDFGVIRQIHTVLVMHFVEGQKQADIATKLNMSTAKVNRLIKQGRELGMLHITVTSPFERLAELENRLTAHWPLNSALVTPTLSTNMETVLQQVGTAAGNLLTENIRDGDVIAITGGKGVSALVENLTVDRKFDVTIVPLTGCVQGKHYTDVNHVATMLADRLGGKAMLIHAPLFAESKQERDMLFSLRQIGEVFDMARNADIAFTGVGSILTQSSSYYDLHPIPVAERQNLIDQGAVGEFVAHLIDENGTPCDVELNQRLLALTPSEVSKIPKTIGIAAGQDKVQPVVCVLNGRHLSSLVVDEATASAALKLKSKAE</sequence>
<evidence type="ECO:0000313" key="8">
    <source>
        <dbReference type="Proteomes" id="UP000258927"/>
    </source>
</evidence>
<evidence type="ECO:0000256" key="1">
    <source>
        <dbReference type="ARBA" id="ARBA00010466"/>
    </source>
</evidence>
<dbReference type="PANTHER" id="PTHR34294:SF1">
    <property type="entry name" value="TRANSCRIPTIONAL REGULATOR LSRR"/>
    <property type="match status" value="1"/>
</dbReference>
<protein>
    <submittedName>
        <fullName evidence="7">Sorbitol operon regulator</fullName>
    </submittedName>
</protein>
<dbReference type="Pfam" id="PF04198">
    <property type="entry name" value="Sugar-bind"/>
    <property type="match status" value="1"/>
</dbReference>
<dbReference type="SUPFAM" id="SSF100950">
    <property type="entry name" value="NagB/RpiA/CoA transferase-like"/>
    <property type="match status" value="1"/>
</dbReference>
<dbReference type="Gene3D" id="3.40.50.1360">
    <property type="match status" value="1"/>
</dbReference>
<dbReference type="Proteomes" id="UP000258927">
    <property type="component" value="Chromosome"/>
</dbReference>
<dbReference type="STRING" id="1122213.GCA_000423365_01001"/>
<dbReference type="GO" id="GO:0030246">
    <property type="term" value="F:carbohydrate binding"/>
    <property type="evidence" value="ECO:0007669"/>
    <property type="project" value="InterPro"/>
</dbReference>
<keyword evidence="2" id="KW-0805">Transcription regulation</keyword>
<feature type="domain" description="RNA polymerase sigma factor 70 region 4 type 2" evidence="6">
    <location>
        <begin position="15"/>
        <end position="50"/>
    </location>
</feature>
<reference evidence="7 8" key="1">
    <citation type="submission" date="2017-05" db="EMBL/GenBank/DDBJ databases">
        <title>Genome Analysis of Maritalea myrionectae HL2708#5.</title>
        <authorList>
            <consortium name="Cotde Inc.-PKNU"/>
            <person name="Jang D."/>
            <person name="Oh H.-M."/>
        </authorList>
    </citation>
    <scope>NUCLEOTIDE SEQUENCE [LARGE SCALE GENOMIC DNA]</scope>
    <source>
        <strain evidence="7 8">HL2708#5</strain>
    </source>
</reference>
<evidence type="ECO:0000259" key="5">
    <source>
        <dbReference type="Pfam" id="PF04198"/>
    </source>
</evidence>
<dbReference type="InterPro" id="IPR007324">
    <property type="entry name" value="Sugar-bd_dom_put"/>
</dbReference>
<evidence type="ECO:0000256" key="4">
    <source>
        <dbReference type="ARBA" id="ARBA00023163"/>
    </source>
</evidence>
<evidence type="ECO:0000259" key="6">
    <source>
        <dbReference type="Pfam" id="PF08281"/>
    </source>
</evidence>
<dbReference type="Pfam" id="PF08281">
    <property type="entry name" value="Sigma70_r4_2"/>
    <property type="match status" value="1"/>
</dbReference>
<evidence type="ECO:0000313" key="7">
    <source>
        <dbReference type="EMBL" id="AVX05796.1"/>
    </source>
</evidence>
<dbReference type="InterPro" id="IPR013249">
    <property type="entry name" value="RNA_pol_sigma70_r4_t2"/>
</dbReference>
<proteinExistence type="inferred from homology"/>
<dbReference type="EMBL" id="CP021330">
    <property type="protein sequence ID" value="AVX05796.1"/>
    <property type="molecule type" value="Genomic_DNA"/>
</dbReference>
<name>A0A2R4MIT6_9HYPH</name>
<dbReference type="GO" id="GO:0003677">
    <property type="term" value="F:DNA binding"/>
    <property type="evidence" value="ECO:0007669"/>
    <property type="project" value="UniProtKB-KW"/>
</dbReference>
<comment type="similarity">
    <text evidence="1">Belongs to the SorC transcriptional regulatory family.</text>
</comment>
<keyword evidence="8" id="KW-1185">Reference proteome</keyword>
<organism evidence="7 8">
    <name type="scientific">Maritalea myrionectae</name>
    <dbReference type="NCBI Taxonomy" id="454601"/>
    <lineage>
        <taxon>Bacteria</taxon>
        <taxon>Pseudomonadati</taxon>
        <taxon>Pseudomonadota</taxon>
        <taxon>Alphaproteobacteria</taxon>
        <taxon>Hyphomicrobiales</taxon>
        <taxon>Devosiaceae</taxon>
        <taxon>Maritalea</taxon>
    </lineage>
</organism>